<dbReference type="OrthoDB" id="413077at2759"/>
<dbReference type="InterPro" id="IPR042179">
    <property type="entry name" value="KGD_C_sf"/>
</dbReference>
<dbReference type="GO" id="GO:0004591">
    <property type="term" value="F:oxoglutarate dehydrogenase (succinyl-transferring) activity"/>
    <property type="evidence" value="ECO:0007669"/>
    <property type="project" value="TreeGrafter"/>
</dbReference>
<comment type="similarity">
    <text evidence="2">Belongs to the alpha-ketoglutarate dehydrogenase family.</text>
</comment>
<evidence type="ECO:0000256" key="2">
    <source>
        <dbReference type="ARBA" id="ARBA00006936"/>
    </source>
</evidence>
<dbReference type="InterPro" id="IPR031717">
    <property type="entry name" value="ODO-1/KGD_C"/>
</dbReference>
<evidence type="ECO:0000313" key="6">
    <source>
        <dbReference type="EMBL" id="CAG8807012.1"/>
    </source>
</evidence>
<dbReference type="Gene3D" id="3.40.50.11610">
    <property type="entry name" value="Multifunctional 2-oxoglutarate metabolism enzyme, C-terminal domain"/>
    <property type="match status" value="1"/>
</dbReference>
<dbReference type="GO" id="GO:0005739">
    <property type="term" value="C:mitochondrion"/>
    <property type="evidence" value="ECO:0007669"/>
    <property type="project" value="TreeGrafter"/>
</dbReference>
<organism evidence="6 7">
    <name type="scientific">Dentiscutata erythropus</name>
    <dbReference type="NCBI Taxonomy" id="1348616"/>
    <lineage>
        <taxon>Eukaryota</taxon>
        <taxon>Fungi</taxon>
        <taxon>Fungi incertae sedis</taxon>
        <taxon>Mucoromycota</taxon>
        <taxon>Glomeromycotina</taxon>
        <taxon>Glomeromycetes</taxon>
        <taxon>Diversisporales</taxon>
        <taxon>Gigasporaceae</taxon>
        <taxon>Dentiscutata</taxon>
    </lineage>
</organism>
<protein>
    <submittedName>
        <fullName evidence="6">8931_t:CDS:1</fullName>
    </submittedName>
</protein>
<accession>A0A9N9K133</accession>
<keyword evidence="3" id="KW-0560">Oxidoreductase</keyword>
<comment type="caution">
    <text evidence="6">The sequence shown here is derived from an EMBL/GenBank/DDBJ whole genome shotgun (WGS) entry which is preliminary data.</text>
</comment>
<dbReference type="PANTHER" id="PTHR23152">
    <property type="entry name" value="2-OXOGLUTARATE DEHYDROGENASE"/>
    <property type="match status" value="1"/>
</dbReference>
<evidence type="ECO:0000256" key="3">
    <source>
        <dbReference type="ARBA" id="ARBA00023002"/>
    </source>
</evidence>
<sequence>NETQYVPLNDLRPGQAPFDVCNSSLSEFGTLGFELGYSLVNPNSLILWEAQFGDFANNAQCIIDQFIATGEKKWHQRTGLVTLLPHGYDGQGPEHSSGRIERFLQLCDDHPFIYPSPEKMARQHQECNMQVVYCSTPANYFHVLRRQIYRDFRKPLVVFTSKSLLRHPMSRSSLIEMTGNTIFQRYIPEPHPDQLASPEKITRHILCSGQVYYTLLKARDLNKIDNVAISRLEQLSPFPHDLLSKHIDKYPNAKLIWAQEEPLNQGAWTYVAPRIGTLMNHSEHYGGKTAEFATRPPLASPATGNKKQHIQEEHDLLSQALIGQTLKPREVVNGIPLWI</sequence>
<dbReference type="SMART" id="SM00861">
    <property type="entry name" value="Transket_pyr"/>
    <property type="match status" value="1"/>
</dbReference>
<keyword evidence="4" id="KW-0786">Thiamine pyrophosphate</keyword>
<feature type="domain" description="Transketolase-like pyrimidine-binding" evidence="5">
    <location>
        <begin position="1"/>
        <end position="167"/>
    </location>
</feature>
<name>A0A9N9K133_9GLOM</name>
<dbReference type="InterPro" id="IPR011603">
    <property type="entry name" value="2oxoglutarate_DH_E1"/>
</dbReference>
<reference evidence="6" key="1">
    <citation type="submission" date="2021-06" db="EMBL/GenBank/DDBJ databases">
        <authorList>
            <person name="Kallberg Y."/>
            <person name="Tangrot J."/>
            <person name="Rosling A."/>
        </authorList>
    </citation>
    <scope>NUCLEOTIDE SEQUENCE</scope>
    <source>
        <strain evidence="6">MA453B</strain>
    </source>
</reference>
<gene>
    <name evidence="6" type="ORF">DERYTH_LOCUS24585</name>
</gene>
<evidence type="ECO:0000313" key="7">
    <source>
        <dbReference type="Proteomes" id="UP000789405"/>
    </source>
</evidence>
<dbReference type="SUPFAM" id="SSF52518">
    <property type="entry name" value="Thiamin diphosphate-binding fold (THDP-binding)"/>
    <property type="match status" value="1"/>
</dbReference>
<evidence type="ECO:0000256" key="4">
    <source>
        <dbReference type="ARBA" id="ARBA00023052"/>
    </source>
</evidence>
<comment type="cofactor">
    <cofactor evidence="1">
        <name>thiamine diphosphate</name>
        <dbReference type="ChEBI" id="CHEBI:58937"/>
    </cofactor>
</comment>
<dbReference type="GO" id="GO:0006099">
    <property type="term" value="P:tricarboxylic acid cycle"/>
    <property type="evidence" value="ECO:0007669"/>
    <property type="project" value="TreeGrafter"/>
</dbReference>
<dbReference type="AlphaFoldDB" id="A0A9N9K133"/>
<dbReference type="Proteomes" id="UP000789405">
    <property type="component" value="Unassembled WGS sequence"/>
</dbReference>
<feature type="non-terminal residue" evidence="6">
    <location>
        <position position="1"/>
    </location>
</feature>
<dbReference type="Gene3D" id="3.40.50.12470">
    <property type="match status" value="1"/>
</dbReference>
<dbReference type="InterPro" id="IPR005475">
    <property type="entry name" value="Transketolase-like_Pyr-bd"/>
</dbReference>
<keyword evidence="7" id="KW-1185">Reference proteome</keyword>
<dbReference type="GO" id="GO:0030976">
    <property type="term" value="F:thiamine pyrophosphate binding"/>
    <property type="evidence" value="ECO:0007669"/>
    <property type="project" value="InterPro"/>
</dbReference>
<dbReference type="Pfam" id="PF02779">
    <property type="entry name" value="Transket_pyr"/>
    <property type="match status" value="1"/>
</dbReference>
<dbReference type="Pfam" id="PF16870">
    <property type="entry name" value="OxoGdeHyase_C"/>
    <property type="match status" value="1"/>
</dbReference>
<proteinExistence type="inferred from homology"/>
<dbReference type="FunFam" id="3.40.50.11610:FF:000009">
    <property type="entry name" value="2-oxoglutarate dehydrogenase E1 component"/>
    <property type="match status" value="1"/>
</dbReference>
<dbReference type="GO" id="GO:0045252">
    <property type="term" value="C:oxoglutarate dehydrogenase complex"/>
    <property type="evidence" value="ECO:0007669"/>
    <property type="project" value="TreeGrafter"/>
</dbReference>
<dbReference type="PANTHER" id="PTHR23152:SF4">
    <property type="entry name" value="2-OXOADIPATE DEHYDROGENASE COMPLEX COMPONENT E1"/>
    <property type="match status" value="1"/>
</dbReference>
<evidence type="ECO:0000259" key="5">
    <source>
        <dbReference type="SMART" id="SM00861"/>
    </source>
</evidence>
<dbReference type="EMBL" id="CAJVPY010041978">
    <property type="protein sequence ID" value="CAG8807012.1"/>
    <property type="molecule type" value="Genomic_DNA"/>
</dbReference>
<dbReference type="InterPro" id="IPR029061">
    <property type="entry name" value="THDP-binding"/>
</dbReference>
<evidence type="ECO:0000256" key="1">
    <source>
        <dbReference type="ARBA" id="ARBA00001964"/>
    </source>
</evidence>